<dbReference type="InterPro" id="IPR001087">
    <property type="entry name" value="GDSL"/>
</dbReference>
<keyword evidence="7" id="KW-1185">Reference proteome</keyword>
<evidence type="ECO:0000313" key="6">
    <source>
        <dbReference type="EMBL" id="KAJ0977196.1"/>
    </source>
</evidence>
<comment type="similarity">
    <text evidence="1">Belongs to the 'GDSL' lipolytic enzyme family.</text>
</comment>
<dbReference type="Proteomes" id="UP001085076">
    <property type="component" value="Miscellaneous, Linkage group lg03"/>
</dbReference>
<keyword evidence="3" id="KW-0378">Hydrolase</keyword>
<dbReference type="GO" id="GO:0016788">
    <property type="term" value="F:hydrolase activity, acting on ester bonds"/>
    <property type="evidence" value="ECO:0007669"/>
    <property type="project" value="InterPro"/>
</dbReference>
<reference evidence="6" key="2">
    <citation type="journal article" date="2022" name="Hortic Res">
        <title>The genome of Dioscorea zingiberensis sheds light on the biosynthesis, origin and evolution of the medicinally important diosgenin saponins.</title>
        <authorList>
            <person name="Li Y."/>
            <person name="Tan C."/>
            <person name="Li Z."/>
            <person name="Guo J."/>
            <person name="Li S."/>
            <person name="Chen X."/>
            <person name="Wang C."/>
            <person name="Dai X."/>
            <person name="Yang H."/>
            <person name="Song W."/>
            <person name="Hou L."/>
            <person name="Xu J."/>
            <person name="Tong Z."/>
            <person name="Xu A."/>
            <person name="Yuan X."/>
            <person name="Wang W."/>
            <person name="Yang Q."/>
            <person name="Chen L."/>
            <person name="Sun Z."/>
            <person name="Wang K."/>
            <person name="Pan B."/>
            <person name="Chen J."/>
            <person name="Bao Y."/>
            <person name="Liu F."/>
            <person name="Qi X."/>
            <person name="Gang D.R."/>
            <person name="Wen J."/>
            <person name="Li J."/>
        </authorList>
    </citation>
    <scope>NUCLEOTIDE SEQUENCE</scope>
    <source>
        <strain evidence="6">Dzin_1.0</strain>
    </source>
</reference>
<dbReference type="InterPro" id="IPR035669">
    <property type="entry name" value="SGNH_plant_lipase-like"/>
</dbReference>
<dbReference type="InterPro" id="IPR036514">
    <property type="entry name" value="SGNH_hydro_sf"/>
</dbReference>
<accession>A0A9D5CPD2</accession>
<dbReference type="AlphaFoldDB" id="A0A9D5CPD2"/>
<evidence type="ECO:0000256" key="1">
    <source>
        <dbReference type="ARBA" id="ARBA00008668"/>
    </source>
</evidence>
<dbReference type="OrthoDB" id="652939at2759"/>
<gene>
    <name evidence="6" type="ORF">J5N97_012670</name>
</gene>
<dbReference type="Pfam" id="PF00657">
    <property type="entry name" value="Lipase_GDSL"/>
    <property type="match status" value="1"/>
</dbReference>
<organism evidence="6 7">
    <name type="scientific">Dioscorea zingiberensis</name>
    <dbReference type="NCBI Taxonomy" id="325984"/>
    <lineage>
        <taxon>Eukaryota</taxon>
        <taxon>Viridiplantae</taxon>
        <taxon>Streptophyta</taxon>
        <taxon>Embryophyta</taxon>
        <taxon>Tracheophyta</taxon>
        <taxon>Spermatophyta</taxon>
        <taxon>Magnoliopsida</taxon>
        <taxon>Liliopsida</taxon>
        <taxon>Dioscoreales</taxon>
        <taxon>Dioscoreaceae</taxon>
        <taxon>Dioscorea</taxon>
    </lineage>
</organism>
<protein>
    <submittedName>
        <fullName evidence="6">Uncharacterized protein</fullName>
    </submittedName>
</protein>
<keyword evidence="2 5" id="KW-0732">Signal</keyword>
<feature type="signal peptide" evidence="5">
    <location>
        <begin position="1"/>
        <end position="21"/>
    </location>
</feature>
<dbReference type="CDD" id="cd01837">
    <property type="entry name" value="SGNH_plant_lipase_like"/>
    <property type="match status" value="1"/>
</dbReference>
<dbReference type="EMBL" id="JAGGNH010000003">
    <property type="protein sequence ID" value="KAJ0977196.1"/>
    <property type="molecule type" value="Genomic_DNA"/>
</dbReference>
<dbReference type="PANTHER" id="PTHR22835">
    <property type="entry name" value="ZINC FINGER FYVE DOMAIN CONTAINING PROTEIN"/>
    <property type="match status" value="1"/>
</dbReference>
<keyword evidence="4" id="KW-0325">Glycoprotein</keyword>
<name>A0A9D5CPD2_9LILI</name>
<proteinExistence type="inferred from homology"/>
<feature type="chain" id="PRO_5038586544" evidence="5">
    <location>
        <begin position="22"/>
        <end position="375"/>
    </location>
</feature>
<evidence type="ECO:0000256" key="3">
    <source>
        <dbReference type="ARBA" id="ARBA00022801"/>
    </source>
</evidence>
<dbReference type="PANTHER" id="PTHR22835:SF117">
    <property type="entry name" value="GDSL-LIKE LIPASE_ACYLHYDROLASE"/>
    <property type="match status" value="1"/>
</dbReference>
<evidence type="ECO:0000256" key="2">
    <source>
        <dbReference type="ARBA" id="ARBA00022729"/>
    </source>
</evidence>
<reference evidence="6" key="1">
    <citation type="submission" date="2021-03" db="EMBL/GenBank/DDBJ databases">
        <authorList>
            <person name="Li Z."/>
            <person name="Yang C."/>
        </authorList>
    </citation>
    <scope>NUCLEOTIDE SEQUENCE</scope>
    <source>
        <strain evidence="6">Dzin_1.0</strain>
        <tissue evidence="6">Leaf</tissue>
    </source>
</reference>
<evidence type="ECO:0000313" key="7">
    <source>
        <dbReference type="Proteomes" id="UP001085076"/>
    </source>
</evidence>
<sequence length="375" mass="41278">MNLLITILCLTLLLSIQTSSCRSCNFPAIINLGDSNSDTGGLSATFGPFPPPNGETFFHIPAGRVSDGRLIIDFIAESFGLPYLSAYLDSLGTNFSHGANFATSGSTIMPQRTPLNQGGYSPFSLDVQFSQFSQFKSRSQMISKRGGVFKSLMPMEDYFSKALYTFDIGQNDLTLLYVANESADAYIPKAMEQFSTVVKGVYEKGGRYFWIHNTGPLGCLTYVLVRVLRSMPELDSIGCAVVFNELAQKFNRMLNQTVSQLRKDLPFAAFTYVDVYSAKYSLFTQAEKYGFENPLRTCCGYGGGAYNFDQNVRCGDKGNVGGVEVLLGKSCMNPQRAIIWDGVHYTEAANKWVFNQIATGKFSDPPVPLSQACHC</sequence>
<evidence type="ECO:0000256" key="4">
    <source>
        <dbReference type="ARBA" id="ARBA00023180"/>
    </source>
</evidence>
<dbReference type="Gene3D" id="3.40.50.1110">
    <property type="entry name" value="SGNH hydrolase"/>
    <property type="match status" value="1"/>
</dbReference>
<comment type="caution">
    <text evidence="6">The sequence shown here is derived from an EMBL/GenBank/DDBJ whole genome shotgun (WGS) entry which is preliminary data.</text>
</comment>
<evidence type="ECO:0000256" key="5">
    <source>
        <dbReference type="SAM" id="SignalP"/>
    </source>
</evidence>